<dbReference type="InterPro" id="IPR005196">
    <property type="entry name" value="Glyco_hydro_65_N"/>
</dbReference>
<evidence type="ECO:0000256" key="4">
    <source>
        <dbReference type="PIRSR" id="PIRSR036289-50"/>
    </source>
</evidence>
<keyword evidence="3" id="KW-0808">Transferase</keyword>
<dbReference type="AlphaFoldDB" id="A0A9D1DK67"/>
<evidence type="ECO:0000256" key="1">
    <source>
        <dbReference type="ARBA" id="ARBA00006768"/>
    </source>
</evidence>
<dbReference type="PANTHER" id="PTHR11051">
    <property type="entry name" value="GLYCOSYL HYDROLASE-RELATED"/>
    <property type="match status" value="1"/>
</dbReference>
<evidence type="ECO:0000259" key="7">
    <source>
        <dbReference type="Pfam" id="PF03633"/>
    </source>
</evidence>
<organism evidence="9 10">
    <name type="scientific">Candidatus Scatomorpha intestinigallinarum</name>
    <dbReference type="NCBI Taxonomy" id="2840923"/>
    <lineage>
        <taxon>Bacteria</taxon>
        <taxon>Bacillati</taxon>
        <taxon>Bacillota</taxon>
        <taxon>Clostridia</taxon>
        <taxon>Eubacteriales</taxon>
        <taxon>Candidatus Scatomorpha</taxon>
    </lineage>
</organism>
<dbReference type="InterPro" id="IPR012341">
    <property type="entry name" value="6hp_glycosidase-like_sf"/>
</dbReference>
<evidence type="ECO:0000256" key="2">
    <source>
        <dbReference type="ARBA" id="ARBA00022676"/>
    </source>
</evidence>
<dbReference type="Pfam" id="PF03633">
    <property type="entry name" value="Glyco_hydro_65C"/>
    <property type="match status" value="1"/>
</dbReference>
<evidence type="ECO:0000256" key="5">
    <source>
        <dbReference type="PIRSR" id="PIRSR036289-51"/>
    </source>
</evidence>
<dbReference type="PIRSF" id="PIRSF036289">
    <property type="entry name" value="Glycosyl_hydrolase_malt_phosph"/>
    <property type="match status" value="1"/>
</dbReference>
<protein>
    <submittedName>
        <fullName evidence="9">Glycoside hydrolase family 65 protein</fullName>
    </submittedName>
</protein>
<dbReference type="SUPFAM" id="SSF74650">
    <property type="entry name" value="Galactose mutarotase-like"/>
    <property type="match status" value="1"/>
</dbReference>
<dbReference type="Proteomes" id="UP000824238">
    <property type="component" value="Unassembled WGS sequence"/>
</dbReference>
<evidence type="ECO:0000259" key="6">
    <source>
        <dbReference type="Pfam" id="PF03632"/>
    </source>
</evidence>
<evidence type="ECO:0000313" key="10">
    <source>
        <dbReference type="Proteomes" id="UP000824238"/>
    </source>
</evidence>
<dbReference type="Gene3D" id="1.50.10.10">
    <property type="match status" value="1"/>
</dbReference>
<feature type="binding site" evidence="5">
    <location>
        <begin position="568"/>
        <end position="569"/>
    </location>
    <ligand>
        <name>substrate</name>
    </ligand>
</feature>
<dbReference type="InterPro" id="IPR017045">
    <property type="entry name" value="Malt_Pase/Glycosyl_Hdrlase"/>
</dbReference>
<feature type="domain" description="Glycoside hydrolase family 65 C-terminal" evidence="7">
    <location>
        <begin position="669"/>
        <end position="702"/>
    </location>
</feature>
<name>A0A9D1DK67_9FIRM</name>
<evidence type="ECO:0000259" key="8">
    <source>
        <dbReference type="Pfam" id="PF03636"/>
    </source>
</evidence>
<dbReference type="PANTHER" id="PTHR11051:SF8">
    <property type="entry name" value="PROTEIN-GLUCOSYLGALACTOSYLHYDROXYLYSINE GLUCOSIDASE"/>
    <property type="match status" value="1"/>
</dbReference>
<feature type="binding site" evidence="5">
    <location>
        <begin position="332"/>
        <end position="333"/>
    </location>
    <ligand>
        <name>substrate</name>
    </ligand>
</feature>
<evidence type="ECO:0000256" key="3">
    <source>
        <dbReference type="ARBA" id="ARBA00022679"/>
    </source>
</evidence>
<dbReference type="InterPro" id="IPR005195">
    <property type="entry name" value="Glyco_hydro_65_M"/>
</dbReference>
<keyword evidence="2" id="KW-0328">Glycosyltransferase</keyword>
<dbReference type="GO" id="GO:0030246">
    <property type="term" value="F:carbohydrate binding"/>
    <property type="evidence" value="ECO:0007669"/>
    <property type="project" value="InterPro"/>
</dbReference>
<gene>
    <name evidence="9" type="ORF">IAD36_01605</name>
</gene>
<feature type="domain" description="Glycoside hydrolase family 65 N-terminal" evidence="8">
    <location>
        <begin position="19"/>
        <end position="204"/>
    </location>
</feature>
<evidence type="ECO:0000313" key="9">
    <source>
        <dbReference type="EMBL" id="HIR54283.1"/>
    </source>
</evidence>
<comment type="similarity">
    <text evidence="1">Belongs to the glycosyl hydrolase 65 family.</text>
</comment>
<dbReference type="Pfam" id="PF03636">
    <property type="entry name" value="Glyco_hydro_65N"/>
    <property type="match status" value="1"/>
</dbReference>
<dbReference type="Gene3D" id="2.60.420.10">
    <property type="entry name" value="Maltose phosphorylase, domain 3"/>
    <property type="match status" value="1"/>
</dbReference>
<dbReference type="EMBL" id="DVHH01000042">
    <property type="protein sequence ID" value="HIR54283.1"/>
    <property type="molecule type" value="Genomic_DNA"/>
</dbReference>
<proteinExistence type="inferred from homology"/>
<dbReference type="GO" id="GO:0004553">
    <property type="term" value="F:hydrolase activity, hydrolyzing O-glycosyl compounds"/>
    <property type="evidence" value="ECO:0007669"/>
    <property type="project" value="TreeGrafter"/>
</dbReference>
<dbReference type="GO" id="GO:0016757">
    <property type="term" value="F:glycosyltransferase activity"/>
    <property type="evidence" value="ECO:0007669"/>
    <property type="project" value="UniProtKB-KW"/>
</dbReference>
<dbReference type="Gene3D" id="2.70.98.40">
    <property type="entry name" value="Glycoside hydrolase, family 65, N-terminal domain"/>
    <property type="match status" value="1"/>
</dbReference>
<feature type="domain" description="Glycoside hydrolase family 65 central catalytic" evidence="6">
    <location>
        <begin position="297"/>
        <end position="657"/>
    </location>
</feature>
<reference evidence="9" key="1">
    <citation type="submission" date="2020-10" db="EMBL/GenBank/DDBJ databases">
        <authorList>
            <person name="Gilroy R."/>
        </authorList>
    </citation>
    <scope>NUCLEOTIDE SEQUENCE</scope>
    <source>
        <strain evidence="9">ChiGjej3B3-7149</strain>
    </source>
</reference>
<dbReference type="InterPro" id="IPR011013">
    <property type="entry name" value="Gal_mutarotase_sf_dom"/>
</dbReference>
<feature type="active site" description="Proton donor" evidence="4">
    <location>
        <position position="460"/>
    </location>
</feature>
<dbReference type="GO" id="GO:0005975">
    <property type="term" value="P:carbohydrate metabolic process"/>
    <property type="evidence" value="ECO:0007669"/>
    <property type="project" value="InterPro"/>
</dbReference>
<dbReference type="InterPro" id="IPR037018">
    <property type="entry name" value="GH65_N"/>
</dbReference>
<dbReference type="InterPro" id="IPR008928">
    <property type="entry name" value="6-hairpin_glycosidase_sf"/>
</dbReference>
<accession>A0A9D1DK67</accession>
<dbReference type="InterPro" id="IPR005194">
    <property type="entry name" value="Glyco_hydro_65_C"/>
</dbReference>
<dbReference type="Pfam" id="PF03632">
    <property type="entry name" value="Glyco_hydro_65m"/>
    <property type="match status" value="1"/>
</dbReference>
<keyword evidence="9" id="KW-0378">Hydrolase</keyword>
<reference evidence="9" key="2">
    <citation type="journal article" date="2021" name="PeerJ">
        <title>Extensive microbial diversity within the chicken gut microbiome revealed by metagenomics and culture.</title>
        <authorList>
            <person name="Gilroy R."/>
            <person name="Ravi A."/>
            <person name="Getino M."/>
            <person name="Pursley I."/>
            <person name="Horton D.L."/>
            <person name="Alikhan N.F."/>
            <person name="Baker D."/>
            <person name="Gharbi K."/>
            <person name="Hall N."/>
            <person name="Watson M."/>
            <person name="Adriaenssens E.M."/>
            <person name="Foster-Nyarko E."/>
            <person name="Jarju S."/>
            <person name="Secka A."/>
            <person name="Antonio M."/>
            <person name="Oren A."/>
            <person name="Chaudhuri R.R."/>
            <person name="La Ragione R."/>
            <person name="Hildebrand F."/>
            <person name="Pallen M.J."/>
        </authorList>
    </citation>
    <scope>NUCLEOTIDE SEQUENCE</scope>
    <source>
        <strain evidence="9">ChiGjej3B3-7149</strain>
    </source>
</reference>
<comment type="caution">
    <text evidence="9">The sequence shown here is derived from an EMBL/GenBank/DDBJ whole genome shotgun (WGS) entry which is preliminary data.</text>
</comment>
<sequence length="712" mass="78777">MRTDVRLEGWRIAATGAAAERFHESVFFTGNGRMGARGYVALRPEPRPLDAGLFMAGMFDRITESSPLTDFVNLPTPIYLGLEAGGAPLGPAAEVERELDLSSGLLSLRYAAQGPGGSTEVYERRFFSMARPGWLFQRVELTEGAGLCLRAGIDCAARNSPIPDDQVKENSETLRMTRLISHSGGPEGLTAAFSTLYTGLGLDMELRVRSEGLEFAAYEPSEEGLYLRFMGRGGPAAIEIGARIRTSRDIDPLAGLDIGSDWSFGSALEAERSAWRELWEERGVEIEGDEAAQTAMRYVIYQLTANCSARDSSVSIGARGLSHARYKGCYFWDTDLFLVPFYVLEDAQAARSLMRYRIGALPAAKEHARRMNSAGVRYPWMASLDGSEQCESWDIGASEVHVTADVAYALGNYLEWTGDDELFFSGGAELLVETARFWLSRYSPAPGGGVNLLFCKGPDEYCGITSNNLFTNLMVRRNLELAAEAAARLSREDREQYAALKLSPVEALGWLELAEKIPVPRDPETGRLRQDDSLHLLEPVYPPSLKQGDGASYHRVCFDRVQRFKVIKQADVLLLMTRLPGLFTPEEKAAAWEDFEPICLHDSTLSFATHALFAAQNALPDAAERYWEKALYLDLRDVMGNTGKEGLHLACLGETWQTLAFGFAGLRLGPDGPELRPALPRGWKALRFRFLYRGKSWRAEIKADAPPALRED</sequence>
<dbReference type="SUPFAM" id="SSF48208">
    <property type="entry name" value="Six-hairpin glycosidases"/>
    <property type="match status" value="1"/>
</dbReference>